<feature type="region of interest" description="Disordered" evidence="4">
    <location>
        <begin position="382"/>
        <end position="406"/>
    </location>
</feature>
<dbReference type="PANTHER" id="PTHR15321:SF3">
    <property type="entry name" value="TP53-BINDING PROTEIN 1"/>
    <property type="match status" value="1"/>
</dbReference>
<sequence length="1004" mass="110367">MNGHLEDMDIGGQKGNVRLQDGLSDGDNNLFDRSYMNGHSTESAAEESSSTNNSHQDQQPETAVSVDSTITDSRLGSNFTAAGAVQMDESMPQQPLFSVPSTGLYIKKTKIVKTYQRITVSEQYYENGTLAFAARPTVQDREMDSKQDVQILPCEADQFQDAKAESVVVEEVAAGAHGANGTKPVIQEPSEADDISFAGSEVRSSKKTKSKRNMSLLSEDEESSSKEELSSSAKKTRQSTARGRKPIANTNAEVHFPSIGAHVLAGYNDNKYYSAKITAKAGRANTFEVRYMDTKEDSTVHESKLLDPAVWLKEDQAVLVKVNRETATGDYEAGVILEVLRDDDKLPRYKVRLEADCSDKTVEAADIALDDDEVLKHKFDKTSATSTTAKKERSTPSKSKAKSVSLEPSRTFSIGEMVYAQWKNSSRYYPGKISETTDEETSKYKVKYLDGDEEAVAPNEIILADDLVKPGMDAEVERTGHPFSKVKVREVKGLGEDIEATVEHNDTRQEVVHLTELTFSSKDARRVLSVKPLPANPAAPPLLSRRSDLRASTRTAPSPAKKPELKSTPKSPKVKKMPSVLQEVEPVSGPSGEHEVDMDQVFRIGKEQYYKGEQVFAQWDTDRRWYAATIGGVRAGKYRIDWCENDQVNYVTPEEVVRARDVLVKGTKVNVIAEGKNYYDEMVFETFSEDGNHLCAGKRGVIVPRKFNTMMIQKAEMENLKARLGSAASGSSQKSSTSDKEKSTPSASGRKRQLSPTTEPSPSARNGVKQAKKATLEPAEVADPTPLKDCAFIVTSGAEKDPSFDREYLIGQIERMGGGVLSAFEDLASSGGKRFLVSPNACRTAKYLQCLAANIPCISHKYIIDLAASGKRDKVGFEAYRLPAGKSSNANGNNQPVKWKPRKALLDNLRVGLVGGSGFQNTWMPAFKAGKALPTLLEEKDINRNAIPALDVIVVEDAASAKLIALARHKNIPMVTVEWIIQTLIHGEKQDYEVWPFQDSNVAE</sequence>
<dbReference type="GO" id="GO:0045944">
    <property type="term" value="P:positive regulation of transcription by RNA polymerase II"/>
    <property type="evidence" value="ECO:0007669"/>
    <property type="project" value="TreeGrafter"/>
</dbReference>
<dbReference type="Proteomes" id="UP000186922">
    <property type="component" value="Unassembled WGS sequence"/>
</dbReference>
<dbReference type="AlphaFoldDB" id="A0A1D1VTJ9"/>
<dbReference type="SUPFAM" id="SSF52113">
    <property type="entry name" value="BRCT domain"/>
    <property type="match status" value="2"/>
</dbReference>
<gene>
    <name evidence="6" type="primary">RvY_12873-1</name>
    <name evidence="6" type="synonym">RvY_12873.1</name>
    <name evidence="6" type="ORF">RvY_12873</name>
</gene>
<reference evidence="6 7" key="1">
    <citation type="journal article" date="2016" name="Nat. Commun.">
        <title>Extremotolerant tardigrade genome and improved radiotolerance of human cultured cells by tardigrade-unique protein.</title>
        <authorList>
            <person name="Hashimoto T."/>
            <person name="Horikawa D.D."/>
            <person name="Saito Y."/>
            <person name="Kuwahara H."/>
            <person name="Kozuka-Hata H."/>
            <person name="Shin-I T."/>
            <person name="Minakuchi Y."/>
            <person name="Ohishi K."/>
            <person name="Motoyama A."/>
            <person name="Aizu T."/>
            <person name="Enomoto A."/>
            <person name="Kondo K."/>
            <person name="Tanaka S."/>
            <person name="Hara Y."/>
            <person name="Koshikawa S."/>
            <person name="Sagara H."/>
            <person name="Miura T."/>
            <person name="Yokobori S."/>
            <person name="Miyagawa K."/>
            <person name="Suzuki Y."/>
            <person name="Kubo T."/>
            <person name="Oyama M."/>
            <person name="Kohara Y."/>
            <person name="Fujiyama A."/>
            <person name="Arakawa K."/>
            <person name="Katayama T."/>
            <person name="Toyoda A."/>
            <person name="Kunieda T."/>
        </authorList>
    </citation>
    <scope>NUCLEOTIDE SEQUENCE [LARGE SCALE GENOMIC DNA]</scope>
    <source>
        <strain evidence="6 7">YOKOZUNA-1</strain>
    </source>
</reference>
<dbReference type="InterPro" id="IPR002999">
    <property type="entry name" value="Tudor"/>
</dbReference>
<feature type="compositionally biased region" description="Low complexity" evidence="4">
    <location>
        <begin position="725"/>
        <end position="736"/>
    </location>
</feature>
<dbReference type="InterPro" id="IPR047250">
    <property type="entry name" value="BRCT_p53bp1-like_rpt2"/>
</dbReference>
<dbReference type="PANTHER" id="PTHR15321">
    <property type="entry name" value="TUMOR SUPPRESSOR P53-BINDING PROTEIN 1"/>
    <property type="match status" value="1"/>
</dbReference>
<feature type="domain" description="BRCT" evidence="5">
    <location>
        <begin position="782"/>
        <end position="865"/>
    </location>
</feature>
<dbReference type="Pfam" id="PF18115">
    <property type="entry name" value="Tudor_3"/>
    <property type="match status" value="1"/>
</dbReference>
<dbReference type="CDD" id="cd17745">
    <property type="entry name" value="BRCT_p53bp1_rpt1"/>
    <property type="match status" value="1"/>
</dbReference>
<dbReference type="SMART" id="SM00333">
    <property type="entry name" value="TUDOR"/>
    <property type="match status" value="3"/>
</dbReference>
<keyword evidence="7" id="KW-1185">Reference proteome</keyword>
<comment type="subcellular location">
    <subcellularLocation>
        <location evidence="1">Nucleus</location>
    </subcellularLocation>
</comment>
<evidence type="ECO:0000256" key="1">
    <source>
        <dbReference type="ARBA" id="ARBA00004123"/>
    </source>
</evidence>
<dbReference type="InterPro" id="IPR001357">
    <property type="entry name" value="BRCT_dom"/>
</dbReference>
<evidence type="ECO:0000313" key="6">
    <source>
        <dbReference type="EMBL" id="GAV02284.1"/>
    </source>
</evidence>
<dbReference type="InterPro" id="IPR047252">
    <property type="entry name" value="TP53BP1-like"/>
</dbReference>
<dbReference type="SUPFAM" id="SSF63748">
    <property type="entry name" value="Tudor/PWWP/MBT"/>
    <property type="match status" value="1"/>
</dbReference>
<dbReference type="SMART" id="SM00292">
    <property type="entry name" value="BRCT"/>
    <property type="match status" value="1"/>
</dbReference>
<dbReference type="Gene3D" id="3.40.50.10190">
    <property type="entry name" value="BRCT domain"/>
    <property type="match status" value="2"/>
</dbReference>
<feature type="compositionally biased region" description="Low complexity" evidence="4">
    <location>
        <begin position="40"/>
        <end position="54"/>
    </location>
</feature>
<accession>A0A1D1VTJ9</accession>
<dbReference type="CDD" id="cd17724">
    <property type="entry name" value="BRCT_p53bp1_rpt2"/>
    <property type="match status" value="1"/>
</dbReference>
<organism evidence="6 7">
    <name type="scientific">Ramazzottius varieornatus</name>
    <name type="common">Water bear</name>
    <name type="synonym">Tardigrade</name>
    <dbReference type="NCBI Taxonomy" id="947166"/>
    <lineage>
        <taxon>Eukaryota</taxon>
        <taxon>Metazoa</taxon>
        <taxon>Ecdysozoa</taxon>
        <taxon>Tardigrada</taxon>
        <taxon>Eutardigrada</taxon>
        <taxon>Parachela</taxon>
        <taxon>Hypsibioidea</taxon>
        <taxon>Ramazzottiidae</taxon>
        <taxon>Ramazzottius</taxon>
    </lineage>
</organism>
<dbReference type="OrthoDB" id="129353at2759"/>
<dbReference type="STRING" id="947166.A0A1D1VTJ9"/>
<dbReference type="PROSITE" id="PS50172">
    <property type="entry name" value="BRCT"/>
    <property type="match status" value="1"/>
</dbReference>
<evidence type="ECO:0000256" key="2">
    <source>
        <dbReference type="ARBA" id="ARBA00022763"/>
    </source>
</evidence>
<dbReference type="GO" id="GO:0005634">
    <property type="term" value="C:nucleus"/>
    <property type="evidence" value="ECO:0007669"/>
    <property type="project" value="UniProtKB-SubCell"/>
</dbReference>
<dbReference type="InterPro" id="IPR041297">
    <property type="entry name" value="Crb2_Tudor"/>
</dbReference>
<feature type="compositionally biased region" description="Polar residues" evidence="4">
    <location>
        <begin position="55"/>
        <end position="67"/>
    </location>
</feature>
<dbReference type="InterPro" id="IPR047249">
    <property type="entry name" value="BRCT_p53bp1-like_rpt1"/>
</dbReference>
<evidence type="ECO:0000313" key="7">
    <source>
        <dbReference type="Proteomes" id="UP000186922"/>
    </source>
</evidence>
<dbReference type="Pfam" id="PF18428">
    <property type="entry name" value="BRCT_3"/>
    <property type="match status" value="1"/>
</dbReference>
<feature type="region of interest" description="Disordered" evidence="4">
    <location>
        <begin position="530"/>
        <end position="579"/>
    </location>
</feature>
<feature type="region of interest" description="Disordered" evidence="4">
    <location>
        <begin position="198"/>
        <end position="249"/>
    </location>
</feature>
<feature type="region of interest" description="Disordered" evidence="4">
    <location>
        <begin position="722"/>
        <end position="780"/>
    </location>
</feature>
<evidence type="ECO:0000256" key="4">
    <source>
        <dbReference type="SAM" id="MobiDB-lite"/>
    </source>
</evidence>
<keyword evidence="2" id="KW-0227">DNA damage</keyword>
<feature type="compositionally biased region" description="Polar residues" evidence="4">
    <location>
        <begin position="754"/>
        <end position="764"/>
    </location>
</feature>
<dbReference type="GO" id="GO:0042393">
    <property type="term" value="F:histone binding"/>
    <property type="evidence" value="ECO:0007669"/>
    <property type="project" value="TreeGrafter"/>
</dbReference>
<proteinExistence type="predicted"/>
<evidence type="ECO:0000256" key="3">
    <source>
        <dbReference type="ARBA" id="ARBA00023242"/>
    </source>
</evidence>
<feature type="compositionally biased region" description="Basic residues" evidence="4">
    <location>
        <begin position="234"/>
        <end position="245"/>
    </location>
</feature>
<dbReference type="Gene3D" id="2.30.30.140">
    <property type="match status" value="2"/>
</dbReference>
<feature type="region of interest" description="Disordered" evidence="4">
    <location>
        <begin position="1"/>
        <end position="67"/>
    </location>
</feature>
<dbReference type="InterPro" id="IPR036420">
    <property type="entry name" value="BRCT_dom_sf"/>
</dbReference>
<dbReference type="GO" id="GO:0000077">
    <property type="term" value="P:DNA damage checkpoint signaling"/>
    <property type="evidence" value="ECO:0007669"/>
    <property type="project" value="TreeGrafter"/>
</dbReference>
<comment type="caution">
    <text evidence="6">The sequence shown here is derived from an EMBL/GenBank/DDBJ whole genome shotgun (WGS) entry which is preliminary data.</text>
</comment>
<dbReference type="EMBL" id="BDGG01000008">
    <property type="protein sequence ID" value="GAV02284.1"/>
    <property type="molecule type" value="Genomic_DNA"/>
</dbReference>
<keyword evidence="3" id="KW-0539">Nucleus</keyword>
<protein>
    <recommendedName>
        <fullName evidence="5">BRCT domain-containing protein</fullName>
    </recommendedName>
</protein>
<evidence type="ECO:0000259" key="5">
    <source>
        <dbReference type="PROSITE" id="PS50172"/>
    </source>
</evidence>
<name>A0A1D1VTJ9_RAMVA</name>